<evidence type="ECO:0000313" key="2">
    <source>
        <dbReference type="Proteomes" id="UP001419268"/>
    </source>
</evidence>
<name>A0AAP0JFE0_9MAGN</name>
<accession>A0AAP0JFE0</accession>
<reference evidence="1 2" key="1">
    <citation type="submission" date="2024-01" db="EMBL/GenBank/DDBJ databases">
        <title>Genome assemblies of Stephania.</title>
        <authorList>
            <person name="Yang L."/>
        </authorList>
    </citation>
    <scope>NUCLEOTIDE SEQUENCE [LARGE SCALE GENOMIC DNA]</scope>
    <source>
        <strain evidence="1">JXDWG</strain>
        <tissue evidence="1">Leaf</tissue>
    </source>
</reference>
<dbReference type="AlphaFoldDB" id="A0AAP0JFE0"/>
<protein>
    <submittedName>
        <fullName evidence="1">Uncharacterized protein</fullName>
    </submittedName>
</protein>
<keyword evidence="2" id="KW-1185">Reference proteome</keyword>
<dbReference type="Proteomes" id="UP001419268">
    <property type="component" value="Unassembled WGS sequence"/>
</dbReference>
<gene>
    <name evidence="1" type="ORF">Scep_012576</name>
</gene>
<proteinExistence type="predicted"/>
<evidence type="ECO:0000313" key="1">
    <source>
        <dbReference type="EMBL" id="KAK9133048.1"/>
    </source>
</evidence>
<comment type="caution">
    <text evidence="1">The sequence shown here is derived from an EMBL/GenBank/DDBJ whole genome shotgun (WGS) entry which is preliminary data.</text>
</comment>
<organism evidence="1 2">
    <name type="scientific">Stephania cephalantha</name>
    <dbReference type="NCBI Taxonomy" id="152367"/>
    <lineage>
        <taxon>Eukaryota</taxon>
        <taxon>Viridiplantae</taxon>
        <taxon>Streptophyta</taxon>
        <taxon>Embryophyta</taxon>
        <taxon>Tracheophyta</taxon>
        <taxon>Spermatophyta</taxon>
        <taxon>Magnoliopsida</taxon>
        <taxon>Ranunculales</taxon>
        <taxon>Menispermaceae</taxon>
        <taxon>Menispermoideae</taxon>
        <taxon>Cissampelideae</taxon>
        <taxon>Stephania</taxon>
    </lineage>
</organism>
<dbReference type="EMBL" id="JBBNAG010000005">
    <property type="protein sequence ID" value="KAK9133048.1"/>
    <property type="molecule type" value="Genomic_DNA"/>
</dbReference>
<sequence length="101" mass="11287">MAAVAMARRDMLATTAATARGTAWSNGAVARCWADRSPTRQQQWTMRHDFDEALLRDGLLAKKTRGIGHGTMEAIVGCRVRISRREHDVLRTIWIAHGESK</sequence>